<dbReference type="Proteomes" id="UP001209540">
    <property type="component" value="Unassembled WGS sequence"/>
</dbReference>
<sequence length="84" mass="10049">MCCIYFLKKEHKRKFLDSHSLKCLYFGITWLILLAHHILFEPIKRSKLLSKGIIIILDDLFIIFINKIYIRSNKQRNCLHTLSS</sequence>
<keyword evidence="1" id="KW-1133">Transmembrane helix</keyword>
<dbReference type="EMBL" id="JAIXMP010000017">
    <property type="protein sequence ID" value="KAI9259693.1"/>
    <property type="molecule type" value="Genomic_DNA"/>
</dbReference>
<evidence type="ECO:0000256" key="1">
    <source>
        <dbReference type="SAM" id="Phobius"/>
    </source>
</evidence>
<dbReference type="AlphaFoldDB" id="A0AAD5PD64"/>
<organism evidence="2 3">
    <name type="scientific">Phascolomyces articulosus</name>
    <dbReference type="NCBI Taxonomy" id="60185"/>
    <lineage>
        <taxon>Eukaryota</taxon>
        <taxon>Fungi</taxon>
        <taxon>Fungi incertae sedis</taxon>
        <taxon>Mucoromycota</taxon>
        <taxon>Mucoromycotina</taxon>
        <taxon>Mucoromycetes</taxon>
        <taxon>Mucorales</taxon>
        <taxon>Lichtheimiaceae</taxon>
        <taxon>Phascolomyces</taxon>
    </lineage>
</organism>
<gene>
    <name evidence="2" type="ORF">BDA99DRAFT_513956</name>
</gene>
<reference evidence="2" key="1">
    <citation type="journal article" date="2022" name="IScience">
        <title>Evolution of zygomycete secretomes and the origins of terrestrial fungal ecologies.</title>
        <authorList>
            <person name="Chang Y."/>
            <person name="Wang Y."/>
            <person name="Mondo S."/>
            <person name="Ahrendt S."/>
            <person name="Andreopoulos W."/>
            <person name="Barry K."/>
            <person name="Beard J."/>
            <person name="Benny G.L."/>
            <person name="Blankenship S."/>
            <person name="Bonito G."/>
            <person name="Cuomo C."/>
            <person name="Desiro A."/>
            <person name="Gervers K.A."/>
            <person name="Hundley H."/>
            <person name="Kuo A."/>
            <person name="LaButti K."/>
            <person name="Lang B.F."/>
            <person name="Lipzen A."/>
            <person name="O'Donnell K."/>
            <person name="Pangilinan J."/>
            <person name="Reynolds N."/>
            <person name="Sandor L."/>
            <person name="Smith M.E."/>
            <person name="Tsang A."/>
            <person name="Grigoriev I.V."/>
            <person name="Stajich J.E."/>
            <person name="Spatafora J.W."/>
        </authorList>
    </citation>
    <scope>NUCLEOTIDE SEQUENCE</scope>
    <source>
        <strain evidence="2">RSA 2281</strain>
    </source>
</reference>
<evidence type="ECO:0000313" key="3">
    <source>
        <dbReference type="Proteomes" id="UP001209540"/>
    </source>
</evidence>
<keyword evidence="3" id="KW-1185">Reference proteome</keyword>
<feature type="transmembrane region" description="Helical" evidence="1">
    <location>
        <begin position="21"/>
        <end position="40"/>
    </location>
</feature>
<keyword evidence="1" id="KW-0812">Transmembrane</keyword>
<evidence type="ECO:0000313" key="2">
    <source>
        <dbReference type="EMBL" id="KAI9259693.1"/>
    </source>
</evidence>
<accession>A0AAD5PD64</accession>
<name>A0AAD5PD64_9FUNG</name>
<feature type="transmembrane region" description="Helical" evidence="1">
    <location>
        <begin position="52"/>
        <end position="70"/>
    </location>
</feature>
<comment type="caution">
    <text evidence="2">The sequence shown here is derived from an EMBL/GenBank/DDBJ whole genome shotgun (WGS) entry which is preliminary data.</text>
</comment>
<reference evidence="2" key="2">
    <citation type="submission" date="2023-02" db="EMBL/GenBank/DDBJ databases">
        <authorList>
            <consortium name="DOE Joint Genome Institute"/>
            <person name="Mondo S.J."/>
            <person name="Chang Y."/>
            <person name="Wang Y."/>
            <person name="Ahrendt S."/>
            <person name="Andreopoulos W."/>
            <person name="Barry K."/>
            <person name="Beard J."/>
            <person name="Benny G.L."/>
            <person name="Blankenship S."/>
            <person name="Bonito G."/>
            <person name="Cuomo C."/>
            <person name="Desiro A."/>
            <person name="Gervers K.A."/>
            <person name="Hundley H."/>
            <person name="Kuo A."/>
            <person name="LaButti K."/>
            <person name="Lang B.F."/>
            <person name="Lipzen A."/>
            <person name="O'Donnell K."/>
            <person name="Pangilinan J."/>
            <person name="Reynolds N."/>
            <person name="Sandor L."/>
            <person name="Smith M.W."/>
            <person name="Tsang A."/>
            <person name="Grigoriev I.V."/>
            <person name="Stajich J.E."/>
            <person name="Spatafora J.W."/>
        </authorList>
    </citation>
    <scope>NUCLEOTIDE SEQUENCE</scope>
    <source>
        <strain evidence="2">RSA 2281</strain>
    </source>
</reference>
<protein>
    <submittedName>
        <fullName evidence="2">Uncharacterized protein</fullName>
    </submittedName>
</protein>
<keyword evidence="1" id="KW-0472">Membrane</keyword>
<proteinExistence type="predicted"/>